<evidence type="ECO:0000256" key="5">
    <source>
        <dbReference type="ARBA" id="ARBA00022448"/>
    </source>
</evidence>
<dbReference type="SUPFAM" id="SSF161098">
    <property type="entry name" value="MetI-like"/>
    <property type="match status" value="1"/>
</dbReference>
<dbReference type="Proteomes" id="UP000220768">
    <property type="component" value="Unassembled WGS sequence"/>
</dbReference>
<keyword evidence="5 11" id="KW-0813">Transport</keyword>
<comment type="caution">
    <text evidence="14">The sequence shown here is derived from an EMBL/GenBank/DDBJ whole genome shotgun (WGS) entry which is preliminary data.</text>
</comment>
<evidence type="ECO:0000313" key="15">
    <source>
        <dbReference type="Proteomes" id="UP000220768"/>
    </source>
</evidence>
<keyword evidence="9 11" id="KW-0472">Membrane</keyword>
<sequence>MAYSVLSDGTTKAKATATADRARRDPMRWVVLAILILLLAFTLFPFFLALLNAVKASAEYAVGGPLSIPRSIDLTALEKFWTVSDFGRKLLNSVVISLAVSMLGVLISLFNAYAIGVGRVPGSRVILVVFLLGIMVPQESIIYPLYYMAKASGLYDTQLSVIIIFAVLQSAFGTYLLSTVLRTFPKEILEAAEMDGSTHWKTLWFVVVPMLRPTLMVLGTFFFIWTWNEFLIPLVMLVSNNNQTVSVAMGLTRGQNMSDPVLQASAAFLGIIPTVIFFLIFQRTLTRGIAAGAVK</sequence>
<protein>
    <recommendedName>
        <fullName evidence="4 12">sn-glycerol-3-phosphate transport system permease protein UgpE</fullName>
    </recommendedName>
</protein>
<evidence type="ECO:0000313" key="14">
    <source>
        <dbReference type="EMBL" id="PDT01348.1"/>
    </source>
</evidence>
<comment type="similarity">
    <text evidence="2 11">Belongs to the binding-protein-dependent transport system permease family.</text>
</comment>
<evidence type="ECO:0000256" key="2">
    <source>
        <dbReference type="ARBA" id="ARBA00009306"/>
    </source>
</evidence>
<evidence type="ECO:0000256" key="10">
    <source>
        <dbReference type="ARBA" id="ARBA00037054"/>
    </source>
</evidence>
<comment type="subunit">
    <text evidence="3 12">The complex is composed of two ATP-binding proteins (UgpC), two transmembrane proteins (UgpA and UgpE) and a solute-binding protein (UgpB).</text>
</comment>
<keyword evidence="15" id="KW-1185">Reference proteome</keyword>
<dbReference type="Pfam" id="PF00528">
    <property type="entry name" value="BPD_transp_1"/>
    <property type="match status" value="1"/>
</dbReference>
<dbReference type="PANTHER" id="PTHR43744">
    <property type="entry name" value="ABC TRANSPORTER PERMEASE PROTEIN MG189-RELATED-RELATED"/>
    <property type="match status" value="1"/>
</dbReference>
<dbReference type="PANTHER" id="PTHR43744:SF8">
    <property type="entry name" value="SN-GLYCEROL-3-PHOSPHATE TRANSPORT SYSTEM PERMEASE PROTEIN UGPE"/>
    <property type="match status" value="1"/>
</dbReference>
<evidence type="ECO:0000256" key="4">
    <source>
        <dbReference type="ARBA" id="ARBA00020515"/>
    </source>
</evidence>
<keyword evidence="6 12" id="KW-1003">Cell membrane</keyword>
<dbReference type="RefSeq" id="WP_097614920.1">
    <property type="nucleotide sequence ID" value="NZ_NWSV01000024.1"/>
</dbReference>
<dbReference type="EMBL" id="NWSV01000024">
    <property type="protein sequence ID" value="PDT01348.1"/>
    <property type="molecule type" value="Genomic_DNA"/>
</dbReference>
<feature type="transmembrane region" description="Helical" evidence="11">
    <location>
        <begin position="90"/>
        <end position="113"/>
    </location>
</feature>
<name>A0A2A6J4V8_9HYPH</name>
<feature type="transmembrane region" description="Helical" evidence="11">
    <location>
        <begin position="125"/>
        <end position="147"/>
    </location>
</feature>
<gene>
    <name evidence="12" type="primary">ugpE</name>
    <name evidence="14" type="ORF">CO666_26005</name>
</gene>
<feature type="transmembrane region" description="Helical" evidence="11">
    <location>
        <begin position="261"/>
        <end position="281"/>
    </location>
</feature>
<dbReference type="InterPro" id="IPR000515">
    <property type="entry name" value="MetI-like"/>
</dbReference>
<dbReference type="GO" id="GO:0055085">
    <property type="term" value="P:transmembrane transport"/>
    <property type="evidence" value="ECO:0007669"/>
    <property type="project" value="InterPro"/>
</dbReference>
<dbReference type="InterPro" id="IPR035906">
    <property type="entry name" value="MetI-like_sf"/>
</dbReference>
<evidence type="ECO:0000256" key="8">
    <source>
        <dbReference type="ARBA" id="ARBA00022989"/>
    </source>
</evidence>
<comment type="subcellular location">
    <subcellularLocation>
        <location evidence="12">Cell inner membrane</location>
        <topology evidence="12">Multi-pass membrane protein</topology>
    </subcellularLocation>
    <subcellularLocation>
        <location evidence="1 11">Cell membrane</location>
        <topology evidence="1 11">Multi-pass membrane protein</topology>
    </subcellularLocation>
</comment>
<evidence type="ECO:0000256" key="11">
    <source>
        <dbReference type="RuleBase" id="RU363032"/>
    </source>
</evidence>
<keyword evidence="7 11" id="KW-0812">Transmembrane</keyword>
<dbReference type="CDD" id="cd06261">
    <property type="entry name" value="TM_PBP2"/>
    <property type="match status" value="1"/>
</dbReference>
<feature type="domain" description="ABC transmembrane type-1" evidence="13">
    <location>
        <begin position="90"/>
        <end position="280"/>
    </location>
</feature>
<accession>A0A2A6J4V8</accession>
<feature type="transmembrane region" description="Helical" evidence="11">
    <location>
        <begin position="29"/>
        <end position="51"/>
    </location>
</feature>
<evidence type="ECO:0000256" key="12">
    <source>
        <dbReference type="RuleBase" id="RU363056"/>
    </source>
</evidence>
<keyword evidence="8 11" id="KW-1133">Transmembrane helix</keyword>
<evidence type="ECO:0000256" key="6">
    <source>
        <dbReference type="ARBA" id="ARBA00022475"/>
    </source>
</evidence>
<feature type="transmembrane region" description="Helical" evidence="11">
    <location>
        <begin position="202"/>
        <end position="227"/>
    </location>
</feature>
<feature type="transmembrane region" description="Helical" evidence="11">
    <location>
        <begin position="159"/>
        <end position="181"/>
    </location>
</feature>
<dbReference type="PROSITE" id="PS50928">
    <property type="entry name" value="ABC_TM1"/>
    <property type="match status" value="1"/>
</dbReference>
<evidence type="ECO:0000256" key="1">
    <source>
        <dbReference type="ARBA" id="ARBA00004651"/>
    </source>
</evidence>
<evidence type="ECO:0000259" key="13">
    <source>
        <dbReference type="PROSITE" id="PS50928"/>
    </source>
</evidence>
<dbReference type="AlphaFoldDB" id="A0A2A6J4V8"/>
<dbReference type="Gene3D" id="1.10.3720.10">
    <property type="entry name" value="MetI-like"/>
    <property type="match status" value="1"/>
</dbReference>
<keyword evidence="12" id="KW-0997">Cell inner membrane</keyword>
<dbReference type="GO" id="GO:0005886">
    <property type="term" value="C:plasma membrane"/>
    <property type="evidence" value="ECO:0007669"/>
    <property type="project" value="UniProtKB-SubCell"/>
</dbReference>
<reference evidence="14 15" key="1">
    <citation type="submission" date="2017-09" db="EMBL/GenBank/DDBJ databases">
        <title>Comparative genomics of rhizobia isolated from Phaseolus vulgaris in China.</title>
        <authorList>
            <person name="Tong W."/>
        </authorList>
    </citation>
    <scope>NUCLEOTIDE SEQUENCE [LARGE SCALE GENOMIC DNA]</scope>
    <source>
        <strain evidence="14 15">C5</strain>
    </source>
</reference>
<proteinExistence type="inferred from homology"/>
<organism evidence="14 15">
    <name type="scientific">Rhizobium chutanense</name>
    <dbReference type="NCBI Taxonomy" id="2035448"/>
    <lineage>
        <taxon>Bacteria</taxon>
        <taxon>Pseudomonadati</taxon>
        <taxon>Pseudomonadota</taxon>
        <taxon>Alphaproteobacteria</taxon>
        <taxon>Hyphomicrobiales</taxon>
        <taxon>Rhizobiaceae</taxon>
        <taxon>Rhizobium/Agrobacterium group</taxon>
        <taxon>Rhizobium</taxon>
    </lineage>
</organism>
<evidence type="ECO:0000256" key="9">
    <source>
        <dbReference type="ARBA" id="ARBA00023136"/>
    </source>
</evidence>
<comment type="function">
    <text evidence="10 12">Part of the ABC transporter complex UgpBAEC involved in sn-glycerol-3-phosphate (G3P) import. Probably responsible for the translocation of the substrate across the membrane.</text>
</comment>
<evidence type="ECO:0000256" key="7">
    <source>
        <dbReference type="ARBA" id="ARBA00022692"/>
    </source>
</evidence>
<evidence type="ECO:0000256" key="3">
    <source>
        <dbReference type="ARBA" id="ARBA00011557"/>
    </source>
</evidence>